<feature type="compositionally biased region" description="Gly residues" evidence="1">
    <location>
        <begin position="855"/>
        <end position="864"/>
    </location>
</feature>
<feature type="compositionally biased region" description="Low complexity" evidence="1">
    <location>
        <begin position="538"/>
        <end position="551"/>
    </location>
</feature>
<dbReference type="RefSeq" id="XP_012766260.1">
    <property type="nucleotide sequence ID" value="XM_012910806.1"/>
</dbReference>
<name>A0A061D532_BABBI</name>
<feature type="region of interest" description="Disordered" evidence="1">
    <location>
        <begin position="480"/>
        <end position="572"/>
    </location>
</feature>
<dbReference type="VEuPathDB" id="PiroplasmaDB:BBBOND_0103870"/>
<dbReference type="EMBL" id="LK391707">
    <property type="protein sequence ID" value="CDR94074.1"/>
    <property type="molecule type" value="Genomic_DNA"/>
</dbReference>
<feature type="transmembrane region" description="Helical" evidence="2">
    <location>
        <begin position="986"/>
        <end position="1007"/>
    </location>
</feature>
<feature type="transmembrane region" description="Helical" evidence="2">
    <location>
        <begin position="12"/>
        <end position="30"/>
    </location>
</feature>
<feature type="region of interest" description="Disordered" evidence="1">
    <location>
        <begin position="815"/>
        <end position="891"/>
    </location>
</feature>
<accession>A0A061D532</accession>
<dbReference type="KEGG" id="bbig:BBBOND_0103870"/>
<organism evidence="3 4">
    <name type="scientific">Babesia bigemina</name>
    <dbReference type="NCBI Taxonomy" id="5866"/>
    <lineage>
        <taxon>Eukaryota</taxon>
        <taxon>Sar</taxon>
        <taxon>Alveolata</taxon>
        <taxon>Apicomplexa</taxon>
        <taxon>Aconoidasida</taxon>
        <taxon>Piroplasmida</taxon>
        <taxon>Babesiidae</taxon>
        <taxon>Babesia</taxon>
    </lineage>
</organism>
<feature type="compositionally biased region" description="Low complexity" evidence="1">
    <location>
        <begin position="503"/>
        <end position="516"/>
    </location>
</feature>
<reference evidence="4" key="1">
    <citation type="journal article" date="2014" name="Nucleic Acids Res.">
        <title>The evolutionary dynamics of variant antigen genes in Babesia reveal a history of genomic innovation underlying host-parasite interaction.</title>
        <authorList>
            <person name="Jackson A.P."/>
            <person name="Otto T.D."/>
            <person name="Darby A."/>
            <person name="Ramaprasad A."/>
            <person name="Xia D."/>
            <person name="Echaide I.E."/>
            <person name="Farber M."/>
            <person name="Gahlot S."/>
            <person name="Gamble J."/>
            <person name="Gupta D."/>
            <person name="Gupta Y."/>
            <person name="Jackson L."/>
            <person name="Malandrin L."/>
            <person name="Malas T.B."/>
            <person name="Moussa E."/>
            <person name="Nair M."/>
            <person name="Reid A.J."/>
            <person name="Sanders M."/>
            <person name="Sharma J."/>
            <person name="Tracey A."/>
            <person name="Quail M.A."/>
            <person name="Weir W."/>
            <person name="Wastling J.M."/>
            <person name="Hall N."/>
            <person name="Willadsen P."/>
            <person name="Lingelbach K."/>
            <person name="Shiels B."/>
            <person name="Tait A."/>
            <person name="Berriman M."/>
            <person name="Allred D.R."/>
            <person name="Pain A."/>
        </authorList>
    </citation>
    <scope>NUCLEOTIDE SEQUENCE [LARGE SCALE GENOMIC DNA]</scope>
    <source>
        <strain evidence="4">Bond</strain>
    </source>
</reference>
<feature type="compositionally biased region" description="Polar residues" evidence="1">
    <location>
        <begin position="517"/>
        <end position="528"/>
    </location>
</feature>
<keyword evidence="2" id="KW-0472">Membrane</keyword>
<dbReference type="OrthoDB" id="366385at2759"/>
<sequence length="1306" mass="144732">MRQTKCGLGRLAEAFFMGCCLLIGREYIMLLADNNADQGKTMYTVFKLITFLTIIAAGDPRCYLPSLITPSVVVQFICSFLVFGLSGGGTYTLIVQCLILALGAVMNTLLLLQAATEFSNNAATTLAFLCGCVFSYELADICNALPWFRRNMFMRLVLREFPSHALIQTKCAAMAAAITMRYALGEQCSFYSVDLWKFYKAHKNAFVEWRTHPLFGLILRERSKKMMPLYTCMAILIAIIGALPPHAQLFKLPLANYRLMYIAGFEEWALGAGVLMGAILPFPRSCKFMLHVTVLVMCLLNTLHVPIYMHFTSLSMLKPYTLTWFCIVTSFLEGYTLSYGIGQLVSVAFLRGCSGVLVSKSCCEAIADAQCFCKQKADNFECRGRYDPSRAGSPGAKQKSPSVSTNHIIWVKQCDNTYNMGRCFPLKCKCTPEPGASSQGKVQKTCIECTMCNKKDGDCKTKELIPVTCTKKIAAVDEKVTKAEENQQNKGGSGDSAGGAGGSSSSPTSPSTPTKSQAAVSLQQSQESLPKCTEAEGKGASASPKAGAAKAPAKEEKTKPDSEKATGVEAKDAAKKKKKRESKCFCKNLLENDCATGCLGCVCVTEKEYEYEEEIEEAKRKAACKKLKCVEWITTQQAQHYVLRNAQSSTCDDCDLTLLLEAVPVGNRSEMCCLSTVEEPPFTCCWQEWNPDMDRLYIGYLDADCPLCSIVEVRTMDFAKEYSQNLNESFCHHFNIRSMEFGSCCHSTLYLKMLCDKRDKYPHLHRRRYEFKHYPISYLYFTTAAVMNEEVEKLKSKRGQSSTASSALLSSTAAASTGSSGAPGAPSGVGGAAAGSAGQISSSGSTPSPGPAAVPGGGNGGSGGAQASQNTGQNVTQPAGGASPVASKPTDNCDENGNLVLSPSTEFLVDQKYKTCCFGVATRLFAYYRYVTEMNGCNYCVTDKCDESRQPVHCDCKGGKCSIGCCVKVQFTDEISTQNIANKYRYISIVCFFALCFVMQLILTYIYHSFTSPSSAVYCDFGVHMQSITKGGWKGAIRAQLADPQSEVFTLQHHDTEKGMAKLVQPLELFIPGNVDSFATWVKAQVASVFPEFARVYDLKMYYTACTALCMYTMRKCFEVVEPLIRLHLQRWERRWEKEFACYKESLVGALEKSAHMSRLAQVMRYEMGSFMYNAVPDLPDGAWTALIDEIKLYQWITEHEQRIQKKRRSGDYDSQLTIRQILNKVWRKRLRLIRRLEEQRRAVFHWQGLTDSYEMLKRFYAQQDLAFGVTEEPADDADDFPVGDDLYSDATPHTDTATQSHTETN</sequence>
<evidence type="ECO:0000313" key="3">
    <source>
        <dbReference type="EMBL" id="CDR94074.1"/>
    </source>
</evidence>
<keyword evidence="2" id="KW-0812">Transmembrane</keyword>
<proteinExistence type="predicted"/>
<dbReference type="PANTHER" id="PTHR12460">
    <property type="entry name" value="CYCLIN-DEPENDENT KINASE INHIBITOR-RELATED PROTEIN"/>
    <property type="match status" value="1"/>
</dbReference>
<feature type="transmembrane region" description="Helical" evidence="2">
    <location>
        <begin position="288"/>
        <end position="309"/>
    </location>
</feature>
<protein>
    <submittedName>
        <fullName evidence="3">Uncharacterized protein</fullName>
    </submittedName>
</protein>
<keyword evidence="4" id="KW-1185">Reference proteome</keyword>
<gene>
    <name evidence="3" type="ORF">BBBOND_0103870</name>
</gene>
<feature type="transmembrane region" description="Helical" evidence="2">
    <location>
        <begin position="91"/>
        <end position="112"/>
    </location>
</feature>
<feature type="transmembrane region" description="Helical" evidence="2">
    <location>
        <begin position="321"/>
        <end position="341"/>
    </location>
</feature>
<dbReference type="GeneID" id="24562615"/>
<feature type="compositionally biased region" description="Polar residues" evidence="1">
    <location>
        <begin position="1292"/>
        <end position="1306"/>
    </location>
</feature>
<feature type="transmembrane region" description="Helical" evidence="2">
    <location>
        <begin position="227"/>
        <end position="247"/>
    </location>
</feature>
<feature type="compositionally biased region" description="Low complexity" evidence="1">
    <location>
        <begin position="815"/>
        <end position="826"/>
    </location>
</feature>
<feature type="compositionally biased region" description="Acidic residues" evidence="1">
    <location>
        <begin position="1273"/>
        <end position="1283"/>
    </location>
</feature>
<feature type="transmembrane region" description="Helical" evidence="2">
    <location>
        <begin position="259"/>
        <end position="281"/>
    </location>
</feature>
<feature type="region of interest" description="Disordered" evidence="1">
    <location>
        <begin position="1273"/>
        <end position="1306"/>
    </location>
</feature>
<dbReference type="Proteomes" id="UP000033188">
    <property type="component" value="Chromosome 1"/>
</dbReference>
<feature type="compositionally biased region" description="Low complexity" evidence="1">
    <location>
        <begin position="834"/>
        <end position="854"/>
    </location>
</feature>
<evidence type="ECO:0000313" key="4">
    <source>
        <dbReference type="Proteomes" id="UP000033188"/>
    </source>
</evidence>
<feature type="transmembrane region" description="Helical" evidence="2">
    <location>
        <begin position="67"/>
        <end position="85"/>
    </location>
</feature>
<evidence type="ECO:0000256" key="2">
    <source>
        <dbReference type="SAM" id="Phobius"/>
    </source>
</evidence>
<keyword evidence="2" id="KW-1133">Transmembrane helix</keyword>
<dbReference type="STRING" id="5866.A0A061D532"/>
<evidence type="ECO:0000256" key="1">
    <source>
        <dbReference type="SAM" id="MobiDB-lite"/>
    </source>
</evidence>
<dbReference type="OMA" id="WITEHEQ"/>
<feature type="compositionally biased region" description="Gly residues" evidence="1">
    <location>
        <begin position="491"/>
        <end position="502"/>
    </location>
</feature>
<feature type="compositionally biased region" description="Basic and acidic residues" evidence="1">
    <location>
        <begin position="552"/>
        <end position="572"/>
    </location>
</feature>